<keyword evidence="3" id="KW-1185">Reference proteome</keyword>
<name>A0ABW3CQ61_9ACTN</name>
<sequence>MAENGAASKTGLLTSARQRGAGILATAVSVVTTVVVATLAVHILFVVFEANASNALVETISDWAEGMAWQFRDVFQPSDPKIGVAVNYGLAGVVYLVVGRLIAGGLRRFSPE</sequence>
<gene>
    <name evidence="2" type="ORF">ACFQ07_27815</name>
</gene>
<evidence type="ECO:0000313" key="3">
    <source>
        <dbReference type="Proteomes" id="UP001597083"/>
    </source>
</evidence>
<evidence type="ECO:0000256" key="1">
    <source>
        <dbReference type="SAM" id="Phobius"/>
    </source>
</evidence>
<comment type="caution">
    <text evidence="2">The sequence shown here is derived from an EMBL/GenBank/DDBJ whole genome shotgun (WGS) entry which is preliminary data.</text>
</comment>
<keyword evidence="1" id="KW-0472">Membrane</keyword>
<keyword evidence="1" id="KW-0812">Transmembrane</keyword>
<feature type="transmembrane region" description="Helical" evidence="1">
    <location>
        <begin position="82"/>
        <end position="103"/>
    </location>
</feature>
<dbReference type="EMBL" id="JBHTIR010003945">
    <property type="protein sequence ID" value="MFD0856077.1"/>
    <property type="molecule type" value="Genomic_DNA"/>
</dbReference>
<dbReference type="Proteomes" id="UP001597083">
    <property type="component" value="Unassembled WGS sequence"/>
</dbReference>
<evidence type="ECO:0000313" key="2">
    <source>
        <dbReference type="EMBL" id="MFD0856077.1"/>
    </source>
</evidence>
<reference evidence="3" key="1">
    <citation type="journal article" date="2019" name="Int. J. Syst. Evol. Microbiol.">
        <title>The Global Catalogue of Microorganisms (GCM) 10K type strain sequencing project: providing services to taxonomists for standard genome sequencing and annotation.</title>
        <authorList>
            <consortium name="The Broad Institute Genomics Platform"/>
            <consortium name="The Broad Institute Genome Sequencing Center for Infectious Disease"/>
            <person name="Wu L."/>
            <person name="Ma J."/>
        </authorList>
    </citation>
    <scope>NUCLEOTIDE SEQUENCE [LARGE SCALE GENOMIC DNA]</scope>
    <source>
        <strain evidence="3">JCM 31696</strain>
    </source>
</reference>
<accession>A0ABW3CQ61</accession>
<keyword evidence="1" id="KW-1133">Transmembrane helix</keyword>
<proteinExistence type="predicted"/>
<protein>
    <submittedName>
        <fullName evidence="2">Uncharacterized protein</fullName>
    </submittedName>
</protein>
<organism evidence="2 3">
    <name type="scientific">Actinomadura adrarensis</name>
    <dbReference type="NCBI Taxonomy" id="1819600"/>
    <lineage>
        <taxon>Bacteria</taxon>
        <taxon>Bacillati</taxon>
        <taxon>Actinomycetota</taxon>
        <taxon>Actinomycetes</taxon>
        <taxon>Streptosporangiales</taxon>
        <taxon>Thermomonosporaceae</taxon>
        <taxon>Actinomadura</taxon>
    </lineage>
</organism>
<feature type="transmembrane region" description="Helical" evidence="1">
    <location>
        <begin position="21"/>
        <end position="48"/>
    </location>
</feature>